<name>A0ABV6SEW3_9SPHN</name>
<feature type="non-terminal residue" evidence="1">
    <location>
        <position position="1"/>
    </location>
</feature>
<organism evidence="1 2">
    <name type="scientific">Novosphingobium clariflavum</name>
    <dbReference type="NCBI Taxonomy" id="2029884"/>
    <lineage>
        <taxon>Bacteria</taxon>
        <taxon>Pseudomonadati</taxon>
        <taxon>Pseudomonadota</taxon>
        <taxon>Alphaproteobacteria</taxon>
        <taxon>Sphingomonadales</taxon>
        <taxon>Sphingomonadaceae</taxon>
        <taxon>Novosphingobium</taxon>
    </lineage>
</organism>
<gene>
    <name evidence="1" type="ORF">ACFFF8_24720</name>
</gene>
<sequence length="132" mass="14529">RNQTIFDPWHYLPILARKPGALRNGAPFQDWALPPALAQLRRKLGKGDDADRRFVRVLAAIPDDGLEVVEAAVAEALSAGTVSDEVILNILSRRREPRDAQTMDVVVNLKLKHPPIADCARYDTVRGLNAAA</sequence>
<dbReference type="Proteomes" id="UP001589858">
    <property type="component" value="Unassembled WGS sequence"/>
</dbReference>
<reference evidence="1 2" key="1">
    <citation type="submission" date="2024-09" db="EMBL/GenBank/DDBJ databases">
        <authorList>
            <person name="Sun Q."/>
            <person name="Mori K."/>
        </authorList>
    </citation>
    <scope>NUCLEOTIDE SEQUENCE [LARGE SCALE GENOMIC DNA]</scope>
    <source>
        <strain evidence="1 2">CICC 11035S</strain>
    </source>
</reference>
<proteinExistence type="predicted"/>
<protein>
    <submittedName>
        <fullName evidence="1">IS21 family transposase</fullName>
    </submittedName>
</protein>
<comment type="caution">
    <text evidence="1">The sequence shown here is derived from an EMBL/GenBank/DDBJ whole genome shotgun (WGS) entry which is preliminary data.</text>
</comment>
<evidence type="ECO:0000313" key="2">
    <source>
        <dbReference type="Proteomes" id="UP001589858"/>
    </source>
</evidence>
<keyword evidence="2" id="KW-1185">Reference proteome</keyword>
<dbReference type="EMBL" id="JBHLTM010000117">
    <property type="protein sequence ID" value="MFC0687791.1"/>
    <property type="molecule type" value="Genomic_DNA"/>
</dbReference>
<evidence type="ECO:0000313" key="1">
    <source>
        <dbReference type="EMBL" id="MFC0687791.1"/>
    </source>
</evidence>
<accession>A0ABV6SEW3</accession>